<dbReference type="GO" id="GO:0047617">
    <property type="term" value="F:fatty acyl-CoA hydrolase activity"/>
    <property type="evidence" value="ECO:0007669"/>
    <property type="project" value="TreeGrafter"/>
</dbReference>
<dbReference type="InterPro" id="IPR050563">
    <property type="entry name" value="4-hydroxybenzoyl-CoA_TE"/>
</dbReference>
<dbReference type="InterPro" id="IPR029069">
    <property type="entry name" value="HotDog_dom_sf"/>
</dbReference>
<dbReference type="PANTHER" id="PTHR31793">
    <property type="entry name" value="4-HYDROXYBENZOYL-COA THIOESTERASE FAMILY MEMBER"/>
    <property type="match status" value="1"/>
</dbReference>
<name>A0A3B0RUE4_9ZZZZ</name>
<dbReference type="Pfam" id="PF13279">
    <property type="entry name" value="4HBT_2"/>
    <property type="match status" value="1"/>
</dbReference>
<evidence type="ECO:0008006" key="2">
    <source>
        <dbReference type="Google" id="ProtNLM"/>
    </source>
</evidence>
<evidence type="ECO:0000313" key="1">
    <source>
        <dbReference type="EMBL" id="VAV92028.1"/>
    </source>
</evidence>
<organism evidence="1">
    <name type="scientific">hydrothermal vent metagenome</name>
    <dbReference type="NCBI Taxonomy" id="652676"/>
    <lineage>
        <taxon>unclassified sequences</taxon>
        <taxon>metagenomes</taxon>
        <taxon>ecological metagenomes</taxon>
    </lineage>
</organism>
<sequence>MPHFTTEIVVRFNHVDPAGIVYYPRYYEMINQASEIWFEDGLDYPYPKMFAEGWAVPLAHLESSFRNPSYLNDRLTFALGVTKIGRSRIDLSIITSCKGEIRFLTRQSIVWVDHKKIKSAAIPETIRQKMELFLITEDEDISF</sequence>
<dbReference type="Gene3D" id="3.10.129.10">
    <property type="entry name" value="Hotdog Thioesterase"/>
    <property type="match status" value="1"/>
</dbReference>
<proteinExistence type="predicted"/>
<gene>
    <name evidence="1" type="ORF">MNBD_ALPHA01-2031</name>
</gene>
<dbReference type="PANTHER" id="PTHR31793:SF24">
    <property type="entry name" value="LONG-CHAIN ACYL-COA THIOESTERASE FADM"/>
    <property type="match status" value="1"/>
</dbReference>
<accession>A0A3B0RUE4</accession>
<protein>
    <recommendedName>
        <fullName evidence="2">4-hydroxybenzoyl-CoA thioesterase family active site</fullName>
    </recommendedName>
</protein>
<dbReference type="SUPFAM" id="SSF54637">
    <property type="entry name" value="Thioesterase/thiol ester dehydrase-isomerase"/>
    <property type="match status" value="1"/>
</dbReference>
<dbReference type="CDD" id="cd00586">
    <property type="entry name" value="4HBT"/>
    <property type="match status" value="1"/>
</dbReference>
<dbReference type="EMBL" id="UOEJ01000026">
    <property type="protein sequence ID" value="VAV92028.1"/>
    <property type="molecule type" value="Genomic_DNA"/>
</dbReference>
<reference evidence="1" key="1">
    <citation type="submission" date="2018-06" db="EMBL/GenBank/DDBJ databases">
        <authorList>
            <person name="Zhirakovskaya E."/>
        </authorList>
    </citation>
    <scope>NUCLEOTIDE SEQUENCE</scope>
</reference>
<dbReference type="AlphaFoldDB" id="A0A3B0RUE4"/>